<evidence type="ECO:0000256" key="1">
    <source>
        <dbReference type="SAM" id="MobiDB-lite"/>
    </source>
</evidence>
<evidence type="ECO:0000313" key="2">
    <source>
        <dbReference type="EMBL" id="KKL15703.1"/>
    </source>
</evidence>
<dbReference type="AlphaFoldDB" id="A0A0F9DV40"/>
<protein>
    <submittedName>
        <fullName evidence="2">Uncharacterized protein</fullName>
    </submittedName>
</protein>
<reference evidence="2" key="1">
    <citation type="journal article" date="2015" name="Nature">
        <title>Complex archaea that bridge the gap between prokaryotes and eukaryotes.</title>
        <authorList>
            <person name="Spang A."/>
            <person name="Saw J.H."/>
            <person name="Jorgensen S.L."/>
            <person name="Zaremba-Niedzwiedzka K."/>
            <person name="Martijn J."/>
            <person name="Lind A.E."/>
            <person name="van Eijk R."/>
            <person name="Schleper C."/>
            <person name="Guy L."/>
            <person name="Ettema T.J."/>
        </authorList>
    </citation>
    <scope>NUCLEOTIDE SEQUENCE</scope>
</reference>
<sequence>MEKKQLNRWLKALEIAKCVFEEQGYFTDYLEEIEAHIKGGNENGTNDSRAGLQGTADKKVVPVSSNPHR</sequence>
<gene>
    <name evidence="2" type="ORF">LCGC14_2502930</name>
</gene>
<proteinExistence type="predicted"/>
<name>A0A0F9DV40_9ZZZZ</name>
<organism evidence="2">
    <name type="scientific">marine sediment metagenome</name>
    <dbReference type="NCBI Taxonomy" id="412755"/>
    <lineage>
        <taxon>unclassified sequences</taxon>
        <taxon>metagenomes</taxon>
        <taxon>ecological metagenomes</taxon>
    </lineage>
</organism>
<feature type="region of interest" description="Disordered" evidence="1">
    <location>
        <begin position="38"/>
        <end position="69"/>
    </location>
</feature>
<dbReference type="EMBL" id="LAZR01039963">
    <property type="protein sequence ID" value="KKL15703.1"/>
    <property type="molecule type" value="Genomic_DNA"/>
</dbReference>
<accession>A0A0F9DV40</accession>
<comment type="caution">
    <text evidence="2">The sequence shown here is derived from an EMBL/GenBank/DDBJ whole genome shotgun (WGS) entry which is preliminary data.</text>
</comment>